<dbReference type="Pfam" id="PF19054">
    <property type="entry name" value="DUF5753"/>
    <property type="match status" value="1"/>
</dbReference>
<feature type="domain" description="HTH cro/C1-type" evidence="1">
    <location>
        <begin position="45"/>
        <end position="99"/>
    </location>
</feature>
<dbReference type="SUPFAM" id="SSF47413">
    <property type="entry name" value="lambda repressor-like DNA-binding domains"/>
    <property type="match status" value="1"/>
</dbReference>
<dbReference type="CDD" id="cd00093">
    <property type="entry name" value="HTH_XRE"/>
    <property type="match status" value="1"/>
</dbReference>
<name>A0ABN3ADH6_9ACTN</name>
<evidence type="ECO:0000259" key="1">
    <source>
        <dbReference type="PROSITE" id="PS50943"/>
    </source>
</evidence>
<dbReference type="EMBL" id="BAAAMR010000103">
    <property type="protein sequence ID" value="GAA2162211.1"/>
    <property type="molecule type" value="Genomic_DNA"/>
</dbReference>
<sequence>MRHTATGPLPARKGVGTVIASRGASGDMSPFRGPTVRQRRLAAELRRLREQKGLTGDDVAERLAWSTAKVSRLENARTGAKIDDILALIDLYDIAESHRTELIALAHDASEKGWWESYRELPGGYSALIALEDEANKITQWETYIVPGLLQTEAYARATISGLHLFDTVPPRQIDRRVEVRMRRQGILRRAEPVEYTVLLDESVLQRLVGDPAVMRAQLDHLRSIAELPNVTLRIMRLGVAHPLMEASFQLLEFDPVHDVVFPDIVHTESLTVSQFIDEKITHMYRLAFEGMARVALGSAESVEYIARARAVWR</sequence>
<dbReference type="InterPro" id="IPR001387">
    <property type="entry name" value="Cro/C1-type_HTH"/>
</dbReference>
<organism evidence="2 3">
    <name type="scientific">Actinomadura napierensis</name>
    <dbReference type="NCBI Taxonomy" id="267854"/>
    <lineage>
        <taxon>Bacteria</taxon>
        <taxon>Bacillati</taxon>
        <taxon>Actinomycetota</taxon>
        <taxon>Actinomycetes</taxon>
        <taxon>Streptosporangiales</taxon>
        <taxon>Thermomonosporaceae</taxon>
        <taxon>Actinomadura</taxon>
    </lineage>
</organism>
<dbReference type="SMART" id="SM00530">
    <property type="entry name" value="HTH_XRE"/>
    <property type="match status" value="1"/>
</dbReference>
<dbReference type="Proteomes" id="UP001501020">
    <property type="component" value="Unassembled WGS sequence"/>
</dbReference>
<dbReference type="Pfam" id="PF13560">
    <property type="entry name" value="HTH_31"/>
    <property type="match status" value="1"/>
</dbReference>
<protein>
    <submittedName>
        <fullName evidence="2">Helix-turn-helix transcriptional regulator</fullName>
    </submittedName>
</protein>
<accession>A0ABN3ADH6</accession>
<dbReference type="InterPro" id="IPR043917">
    <property type="entry name" value="DUF5753"/>
</dbReference>
<comment type="caution">
    <text evidence="2">The sequence shown here is derived from an EMBL/GenBank/DDBJ whole genome shotgun (WGS) entry which is preliminary data.</text>
</comment>
<dbReference type="InterPro" id="IPR010982">
    <property type="entry name" value="Lambda_DNA-bd_dom_sf"/>
</dbReference>
<proteinExistence type="predicted"/>
<dbReference type="Gene3D" id="1.10.260.40">
    <property type="entry name" value="lambda repressor-like DNA-binding domains"/>
    <property type="match status" value="1"/>
</dbReference>
<reference evidence="2 3" key="1">
    <citation type="journal article" date="2019" name="Int. J. Syst. Evol. Microbiol.">
        <title>The Global Catalogue of Microorganisms (GCM) 10K type strain sequencing project: providing services to taxonomists for standard genome sequencing and annotation.</title>
        <authorList>
            <consortium name="The Broad Institute Genomics Platform"/>
            <consortium name="The Broad Institute Genome Sequencing Center for Infectious Disease"/>
            <person name="Wu L."/>
            <person name="Ma J."/>
        </authorList>
    </citation>
    <scope>NUCLEOTIDE SEQUENCE [LARGE SCALE GENOMIC DNA]</scope>
    <source>
        <strain evidence="2 3">JCM 13850</strain>
    </source>
</reference>
<dbReference type="PROSITE" id="PS50943">
    <property type="entry name" value="HTH_CROC1"/>
    <property type="match status" value="1"/>
</dbReference>
<keyword evidence="3" id="KW-1185">Reference proteome</keyword>
<gene>
    <name evidence="2" type="ORF">GCM10009727_77320</name>
</gene>
<evidence type="ECO:0000313" key="2">
    <source>
        <dbReference type="EMBL" id="GAA2162211.1"/>
    </source>
</evidence>
<evidence type="ECO:0000313" key="3">
    <source>
        <dbReference type="Proteomes" id="UP001501020"/>
    </source>
</evidence>